<comment type="caution">
    <text evidence="3">The sequence shown here is derived from an EMBL/GenBank/DDBJ whole genome shotgun (WGS) entry which is preliminary data.</text>
</comment>
<accession>A0ABR9JRV9</accession>
<protein>
    <submittedName>
        <fullName evidence="3">Uncharacterized protein</fullName>
    </submittedName>
</protein>
<proteinExistence type="predicted"/>
<evidence type="ECO:0000313" key="3">
    <source>
        <dbReference type="EMBL" id="MBE1532875.1"/>
    </source>
</evidence>
<feature type="region of interest" description="Disordered" evidence="1">
    <location>
        <begin position="13"/>
        <end position="43"/>
    </location>
</feature>
<keyword evidence="2" id="KW-1133">Transmembrane helix</keyword>
<keyword evidence="2" id="KW-0812">Transmembrane</keyword>
<dbReference type="EMBL" id="JADBDZ010000001">
    <property type="protein sequence ID" value="MBE1532875.1"/>
    <property type="molecule type" value="Genomic_DNA"/>
</dbReference>
<feature type="compositionally biased region" description="Basic and acidic residues" evidence="1">
    <location>
        <begin position="31"/>
        <end position="43"/>
    </location>
</feature>
<evidence type="ECO:0000256" key="1">
    <source>
        <dbReference type="SAM" id="MobiDB-lite"/>
    </source>
</evidence>
<gene>
    <name evidence="3" type="ORF">H4W34_002708</name>
</gene>
<evidence type="ECO:0000256" key="2">
    <source>
        <dbReference type="SAM" id="Phobius"/>
    </source>
</evidence>
<keyword evidence="4" id="KW-1185">Reference proteome</keyword>
<feature type="transmembrane region" description="Helical" evidence="2">
    <location>
        <begin position="54"/>
        <end position="74"/>
    </location>
</feature>
<reference evidence="3 4" key="1">
    <citation type="submission" date="2020-10" db="EMBL/GenBank/DDBJ databases">
        <title>Sequencing the genomes of 1000 actinobacteria strains.</title>
        <authorList>
            <person name="Klenk H.-P."/>
        </authorList>
    </citation>
    <scope>NUCLEOTIDE SEQUENCE [LARGE SCALE GENOMIC DNA]</scope>
    <source>
        <strain evidence="3 4">DSM 46744</strain>
    </source>
</reference>
<organism evidence="3 4">
    <name type="scientific">Actinomadura algeriensis</name>
    <dbReference type="NCBI Taxonomy" id="1679523"/>
    <lineage>
        <taxon>Bacteria</taxon>
        <taxon>Bacillati</taxon>
        <taxon>Actinomycetota</taxon>
        <taxon>Actinomycetes</taxon>
        <taxon>Streptosporangiales</taxon>
        <taxon>Thermomonosporaceae</taxon>
        <taxon>Actinomadura</taxon>
    </lineage>
</organism>
<evidence type="ECO:0000313" key="4">
    <source>
        <dbReference type="Proteomes" id="UP000627838"/>
    </source>
</evidence>
<dbReference type="Proteomes" id="UP000627838">
    <property type="component" value="Unassembled WGS sequence"/>
</dbReference>
<keyword evidence="2" id="KW-0472">Membrane</keyword>
<name>A0ABR9JRV9_9ACTN</name>
<sequence>MIDITKYCRTPVTVNGPESRSPAPAAAGHRRIPDAGGRQDRPALEEGDFLRRKIFSAGLIGMAAVVFSATPAAAGTNVIPTYSPDNGAGGKFTASGDKFTVCDLKSDGLRARMTAWSLNYIGGVGSTAVNRGIVDDTTANGSCVTKSINIPEDHYVWFQICTYRSSSKQKISCRTSSKGRA</sequence>